<accession>A0A178IGB4</accession>
<dbReference type="Proteomes" id="UP000078486">
    <property type="component" value="Unassembled WGS sequence"/>
</dbReference>
<keyword evidence="5" id="KW-1185">Reference proteome</keyword>
<evidence type="ECO:0000313" key="4">
    <source>
        <dbReference type="EMBL" id="OAM88197.1"/>
    </source>
</evidence>
<proteinExistence type="predicted"/>
<dbReference type="PANTHER" id="PTHR43818:SF11">
    <property type="entry name" value="BCDNA.GH03377"/>
    <property type="match status" value="1"/>
</dbReference>
<dbReference type="PANTHER" id="PTHR43818">
    <property type="entry name" value="BCDNA.GH03377"/>
    <property type="match status" value="1"/>
</dbReference>
<keyword evidence="1" id="KW-0560">Oxidoreductase</keyword>
<dbReference type="STRING" id="1184151.AW736_18230"/>
<dbReference type="InterPro" id="IPR050463">
    <property type="entry name" value="Gfo/Idh/MocA_oxidrdct_glycsds"/>
</dbReference>
<dbReference type="Gene3D" id="3.40.50.720">
    <property type="entry name" value="NAD(P)-binding Rossmann-like Domain"/>
    <property type="match status" value="1"/>
</dbReference>
<reference evidence="4 5" key="1">
    <citation type="submission" date="2016-01" db="EMBL/GenBank/DDBJ databases">
        <title>High potential of lignocellulose degradation of a new Verrucomicrobia species.</title>
        <authorList>
            <person name="Wang Y."/>
            <person name="Shi Y."/>
            <person name="Qiu Z."/>
            <person name="Liu S."/>
            <person name="Yang H."/>
        </authorList>
    </citation>
    <scope>NUCLEOTIDE SEQUENCE [LARGE SCALE GENOMIC DNA]</scope>
    <source>
        <strain evidence="4 5">TSB47</strain>
    </source>
</reference>
<dbReference type="EMBL" id="LRRQ01000142">
    <property type="protein sequence ID" value="OAM88197.1"/>
    <property type="molecule type" value="Genomic_DNA"/>
</dbReference>
<dbReference type="InterPro" id="IPR036291">
    <property type="entry name" value="NAD(P)-bd_dom_sf"/>
</dbReference>
<sequence>MNTNAPAPDFVPQPVGVALYGANGHQIHGLLAARRDMARLCAVAGFPPEKLPPGLRARDGARVCANLDDLLADPRVELVSLCSPRRRDQALDAIRALRAGKHVYAEKPCAFSEPELDAILDAARENGRVFREMAGTAFLQPYLEMRRIVLSGILGRVVQVVAEKSYPWHDARPQDEDIDGGLIRQCAIHALRFVEHVACERIVSAGAIETRAGNPVAGGGSRIAACLMLGLASGGVAGIAANYLNPKGTGEWGYETLRILGEKGMVESTQGGAHTRLVVGDRDLGPLDTSQPGIEYLDTFLAQIRGRGAMPLSSEEELSPTRWVIRAKQSPQSP</sequence>
<dbReference type="RefSeq" id="WP_068771746.1">
    <property type="nucleotide sequence ID" value="NZ_CP109796.1"/>
</dbReference>
<dbReference type="GO" id="GO:0016491">
    <property type="term" value="F:oxidoreductase activity"/>
    <property type="evidence" value="ECO:0007669"/>
    <property type="project" value="UniProtKB-KW"/>
</dbReference>
<gene>
    <name evidence="4" type="ORF">AW736_18230</name>
</gene>
<evidence type="ECO:0000313" key="5">
    <source>
        <dbReference type="Proteomes" id="UP000078486"/>
    </source>
</evidence>
<evidence type="ECO:0000259" key="2">
    <source>
        <dbReference type="Pfam" id="PF01408"/>
    </source>
</evidence>
<dbReference type="AlphaFoldDB" id="A0A178IGB4"/>
<dbReference type="Pfam" id="PF01408">
    <property type="entry name" value="GFO_IDH_MocA"/>
    <property type="match status" value="1"/>
</dbReference>
<name>A0A178IGB4_9BACT</name>
<protein>
    <submittedName>
        <fullName evidence="4">Uncharacterized protein</fullName>
    </submittedName>
</protein>
<comment type="caution">
    <text evidence="4">The sequence shown here is derived from an EMBL/GenBank/DDBJ whole genome shotgun (WGS) entry which is preliminary data.</text>
</comment>
<evidence type="ECO:0000256" key="1">
    <source>
        <dbReference type="ARBA" id="ARBA00023002"/>
    </source>
</evidence>
<feature type="domain" description="GFO/IDH/MocA-like oxidoreductase" evidence="3">
    <location>
        <begin position="142"/>
        <end position="267"/>
    </location>
</feature>
<organism evidence="4 5">
    <name type="scientific">Termitidicoccus mucosus</name>
    <dbReference type="NCBI Taxonomy" id="1184151"/>
    <lineage>
        <taxon>Bacteria</taxon>
        <taxon>Pseudomonadati</taxon>
        <taxon>Verrucomicrobiota</taxon>
        <taxon>Opitutia</taxon>
        <taxon>Opitutales</taxon>
        <taxon>Opitutaceae</taxon>
        <taxon>Termitidicoccus</taxon>
    </lineage>
</organism>
<dbReference type="Pfam" id="PF22725">
    <property type="entry name" value="GFO_IDH_MocA_C3"/>
    <property type="match status" value="1"/>
</dbReference>
<dbReference type="SUPFAM" id="SSF51735">
    <property type="entry name" value="NAD(P)-binding Rossmann-fold domains"/>
    <property type="match status" value="1"/>
</dbReference>
<dbReference type="GO" id="GO:0000166">
    <property type="term" value="F:nucleotide binding"/>
    <property type="evidence" value="ECO:0007669"/>
    <property type="project" value="InterPro"/>
</dbReference>
<feature type="domain" description="Gfo/Idh/MocA-like oxidoreductase N-terminal" evidence="2">
    <location>
        <begin position="56"/>
        <end position="130"/>
    </location>
</feature>
<dbReference type="Gene3D" id="3.30.360.10">
    <property type="entry name" value="Dihydrodipicolinate Reductase, domain 2"/>
    <property type="match status" value="1"/>
</dbReference>
<dbReference type="InterPro" id="IPR055170">
    <property type="entry name" value="GFO_IDH_MocA-like_dom"/>
</dbReference>
<dbReference type="SUPFAM" id="SSF55347">
    <property type="entry name" value="Glyceraldehyde-3-phosphate dehydrogenase-like, C-terminal domain"/>
    <property type="match status" value="1"/>
</dbReference>
<dbReference type="InterPro" id="IPR000683">
    <property type="entry name" value="Gfo/Idh/MocA-like_OxRdtase_N"/>
</dbReference>
<dbReference type="OrthoDB" id="189879at2"/>
<evidence type="ECO:0000259" key="3">
    <source>
        <dbReference type="Pfam" id="PF22725"/>
    </source>
</evidence>